<feature type="chain" id="PRO_5044303094" evidence="1">
    <location>
        <begin position="28"/>
        <end position="635"/>
    </location>
</feature>
<feature type="signal peptide" evidence="1">
    <location>
        <begin position="1"/>
        <end position="27"/>
    </location>
</feature>
<reference evidence="2" key="1">
    <citation type="submission" date="2023-01" db="EMBL/GenBank/DDBJ databases">
        <title>Vibrio sp. CB1-14 genome sequencing.</title>
        <authorList>
            <person name="Otstavnykh N."/>
            <person name="Isaeva M."/>
            <person name="Meleshko D."/>
        </authorList>
    </citation>
    <scope>NUCLEOTIDE SEQUENCE</scope>
    <source>
        <strain evidence="2">CB1-14</strain>
    </source>
</reference>
<dbReference type="KEGG" id="vck:PG915_01945"/>
<dbReference type="EMBL" id="CP115920">
    <property type="protein sequence ID" value="XCD16366.2"/>
    <property type="molecule type" value="Genomic_DNA"/>
</dbReference>
<dbReference type="RefSeq" id="WP_367357776.1">
    <property type="nucleotide sequence ID" value="NZ_CP115920.1"/>
</dbReference>
<dbReference type="AlphaFoldDB" id="A0AAU8BJ71"/>
<organism evidence="2">
    <name type="scientific">Vibrio chaetopteri</name>
    <dbReference type="NCBI Taxonomy" id="3016528"/>
    <lineage>
        <taxon>Bacteria</taxon>
        <taxon>Pseudomonadati</taxon>
        <taxon>Pseudomonadota</taxon>
        <taxon>Gammaproteobacteria</taxon>
        <taxon>Vibrionales</taxon>
        <taxon>Vibrionaceae</taxon>
        <taxon>Vibrio</taxon>
    </lineage>
</organism>
<evidence type="ECO:0000256" key="1">
    <source>
        <dbReference type="SAM" id="SignalP"/>
    </source>
</evidence>
<protein>
    <submittedName>
        <fullName evidence="2">Uncharacterized protein</fullName>
    </submittedName>
</protein>
<proteinExistence type="predicted"/>
<evidence type="ECO:0000313" key="2">
    <source>
        <dbReference type="EMBL" id="XCD16366.2"/>
    </source>
</evidence>
<accession>A0AAU8BJ71</accession>
<name>A0AAU8BJ71_9VIBR</name>
<keyword evidence="1" id="KW-0732">Signal</keyword>
<gene>
    <name evidence="2" type="ORF">PG915_01945</name>
</gene>
<sequence length="635" mass="72516">MERFFQITNKYRRLALFGWCMTSIANAQPLEKLNILQSDYPKAIYFRYVEGSAANPNIPYERWEKRWSKLDGMIVKALDEEVPGRSDEAQRKFVKYKQRNPQKLMLLHFNGNARDPNYRPSDYPARAWTYFVGTYSQQPLARNTQTIRVDDTDVFRVNHGKRAKYNDDVAIVPLTENKELNWAQAEQVQLLSINPVQSTITVKRSQYGTKARDYKNGVYLAPHVAQAPYKKSSTQSLWRYNFANLDAKEAPSLILANELLSLFKSGQALESFDGIAFDVLADSRGRKHHSRQTPIDYHLDGKFNQLDINAQSQYRLGVKQLLQKLRHSFGDNKILIADGNQLSQQREITLLNGIESEEWPNYGDPDLNQWSTGINRHRYWTQFSRTPSLNVIKIGLPNPSQNYNQEGIRKLKVAAALLTDAVISPAYKSNGKALHKWPELHSNGHYDWLGKPITTMKYYIVESKARVLISESKPRIDFTKPSILLKRKGRSIKHSIDIELTESSGVVISAEVMSHSTLAKDRISYLTLTRQEDIKLKASSWTGSSPFIARFYFDNLPKGTTTLILESDAEYLTIKNLKITPGAEIAYRLFDNGIIIANPTASAQTLPDNFLPETKIPRPLRIAKKSATLIKVKSR</sequence>